<feature type="domain" description="MAM" evidence="5">
    <location>
        <begin position="236"/>
        <end position="418"/>
    </location>
</feature>
<dbReference type="SUPFAM" id="SSF49899">
    <property type="entry name" value="Concanavalin A-like lectins/glucanases"/>
    <property type="match status" value="3"/>
</dbReference>
<keyword evidence="1 2" id="KW-0479">Metal-binding</keyword>
<sequence length="1518" mass="172520">MHNCIVVVLCILHHVMSLEPVFIEIESDEDLDLAVINKGLDLFDGDIMQEIQTKTRVPRNAILNRKHLWDNPVHYVLDDLLRMAEEYYLSITDLKGCFSSVSRLYKDGQIVSIGERCDRLGIVEHEILHALGLYHEQSRYDRDDYITIMWENINYEYKGNFKKLSPSLTTTFNAPYDYMSVMHYGKNHFSSNSKNTIVTKLPEYQDRIGQRMEMSPTDVYKLNRLYKCNTSISFMEHCNFSNADICGMSYCKKGLAKGWTRMSFAPGKPFTDHTNLHKMDGKSYFMHASTASGQEGDSSWLETKRMNPTRKCHVQCLQFYYYHSGSPSDQLNIWIREFQDERNSTGNLHLMGQITGEPTYQWQFHKVPLNASKSFQVVFEVRKGNKESSGGFSIDDINLSESELSDDSDSTLEWPCPWRQVTVIMLDKNPHIQKQMSKQISLSTDPSFFAFENPRILGKYIESNGESLYVNPSFGMKTFLSLEQIRSRDYLKGGTAVFFFSMRDISSLQESNTLPCPKHPPSNFTTTYPNNYEKGPCDTDGFFYLLKTQGRSSYSCRVDGQADRRSRQVWSKTSCKDEGPHLPCCELGSYIIILSKIIGEDKDITEINKDLGHDDILEPPNIQRSAVNTESRHWLDGVPYVLDKSLGYENNFQKVSNESSTTNGVPYDYWSVMHYGKNAFSNGNGSTIVTKDPKFQDVIGQRKEMSPSDVLELNRLYKCNSTIAFKMHCSFSNGGMCQMNRCSQNGTGWQMVMSVSGGPNSDHTNLPGGSGDHSGQDAGYFMHASTASGKEGDSAWLETKRMSPTRKCHNQCLQFYYYHTGNEADQLNIWIREFQDEQDVKGTLRLMGQITGSPKSYWQLHHVSLNATKHFQVVFESRKGAGSSSGGFSIDDINLSETECPHLTMQINDFGNLVNTSGYATPIYSSRQYSRGGYAYRIGIVLYKSFFGLFVQLLSGKYDDQLEWPCVNRQVTFQMVDQNPNIQQQMSKQRSITTDLSFENNFQKVSSESSTTNGVPYDYWSVMHYGKNAFSNGNGSTIITKDPKFQDVIGQRKEMSPSDVLELNRLYKCSQDTGYFMHASTASGQEGDSAWLETKRMSPTRKCHNQCLQFYYYHTGNEADQLNIWIRELQDKQDVKGTLRLMGQITGSPKSYWQLHHVSLNATKHFQVVFESRKGAGSSSGGFSIDDINLSETECPHLTMQINDFGNLLNTSDVRTTIYSSRQYSRGGYAYRIGIILYKSFFGLFVQLLSGKYDDQLEWPCVNRQVTFQMVDQNPNIQQQMSKQRSITTDLRQLFDDITPLVNGSTLLCPEVGPVEVKHPPRNMDEGPCATRIFTTTKPPPKTTDDDRIFTTTKPPPKTTDDDRIFTTTKPRPNTTDDDRIFTTTKPRPNTTDDDRIFSTTKPPPKTTDDDRIFTTTKPPPKTTDDDRISTPTKPPPKTTDDDRISTPTKPPPKTTDDDRIFTTTKPRPNTTDDDRIFSTTKPPPKTTDDDSIFGVSPGLVASPVLTLLVALMLVIHR</sequence>
<keyword evidence="4" id="KW-1133">Transmembrane helix</keyword>
<dbReference type="InterPro" id="IPR001506">
    <property type="entry name" value="Peptidase_M12A"/>
</dbReference>
<dbReference type="Pfam" id="PF00629">
    <property type="entry name" value="MAM"/>
    <property type="match status" value="3"/>
</dbReference>
<dbReference type="PRINTS" id="PR00020">
    <property type="entry name" value="MAMDOMAIN"/>
</dbReference>
<feature type="domain" description="Peptidase M12A" evidence="6">
    <location>
        <begin position="995"/>
        <end position="1070"/>
    </location>
</feature>
<protein>
    <recommendedName>
        <fullName evidence="2">Metalloendopeptidase</fullName>
        <ecNumber evidence="2">3.4.24.-</ecNumber>
    </recommendedName>
</protein>
<name>A0A6G0ICT2_LARCR</name>
<dbReference type="InterPro" id="IPR034035">
    <property type="entry name" value="Astacin-like_dom"/>
</dbReference>
<keyword evidence="2" id="KW-0732">Signal</keyword>
<dbReference type="Gene3D" id="2.60.210.10">
    <property type="entry name" value="Apoptosis, Tumor Necrosis Factor Receptor Associated Protein 2, Chain A"/>
    <property type="match status" value="3"/>
</dbReference>
<dbReference type="PROSITE" id="PS51864">
    <property type="entry name" value="ASTACIN"/>
    <property type="match status" value="3"/>
</dbReference>
<feature type="binding site" evidence="1">
    <location>
        <position position="135"/>
    </location>
    <ligand>
        <name>Zn(2+)</name>
        <dbReference type="ChEBI" id="CHEBI:29105"/>
        <note>catalytic</note>
    </ligand>
</feature>
<feature type="chain" id="PRO_5026373087" description="Metalloendopeptidase" evidence="2">
    <location>
        <begin position="18"/>
        <end position="1518"/>
    </location>
</feature>
<feature type="domain" description="Peptidase M12A" evidence="6">
    <location>
        <begin position="6"/>
        <end position="229"/>
    </location>
</feature>
<dbReference type="EC" id="3.4.24.-" evidence="2"/>
<dbReference type="InterPro" id="IPR002083">
    <property type="entry name" value="MATH/TRAF_dom"/>
</dbReference>
<dbReference type="InterPro" id="IPR006026">
    <property type="entry name" value="Peptidase_Metallo"/>
</dbReference>
<comment type="caution">
    <text evidence="1">Lacks conserved residue(s) required for the propagation of feature annotation.</text>
</comment>
<dbReference type="PANTHER" id="PTHR10127:SF903">
    <property type="entry name" value="MEPRIN A SUBUNIT"/>
    <property type="match status" value="1"/>
</dbReference>
<dbReference type="CDD" id="cd06263">
    <property type="entry name" value="MAM"/>
    <property type="match status" value="3"/>
</dbReference>
<reference evidence="7 8" key="1">
    <citation type="submission" date="2019-07" db="EMBL/GenBank/DDBJ databases">
        <title>Chromosome genome assembly for large yellow croaker.</title>
        <authorList>
            <person name="Xiao S."/>
        </authorList>
    </citation>
    <scope>NUCLEOTIDE SEQUENCE [LARGE SCALE GENOMIC DNA]</scope>
    <source>
        <strain evidence="7">JMULYC20181020</strain>
        <tissue evidence="7">Muscle</tissue>
    </source>
</reference>
<dbReference type="PRINTS" id="PR00480">
    <property type="entry name" value="ASTACIN"/>
</dbReference>
<feature type="domain" description="MAM" evidence="5">
    <location>
        <begin position="1070"/>
        <end position="1197"/>
    </location>
</feature>
<feature type="binding site" evidence="1">
    <location>
        <position position="129"/>
    </location>
    <ligand>
        <name>Zn(2+)</name>
        <dbReference type="ChEBI" id="CHEBI:29105"/>
        <note>catalytic</note>
    </ligand>
</feature>
<dbReference type="InterPro" id="IPR024079">
    <property type="entry name" value="MetalloPept_cat_dom_sf"/>
</dbReference>
<feature type="domain" description="Peptidase M12A" evidence="6">
    <location>
        <begin position="647"/>
        <end position="720"/>
    </location>
</feature>
<dbReference type="GO" id="GO:0006508">
    <property type="term" value="P:proteolysis"/>
    <property type="evidence" value="ECO:0007669"/>
    <property type="project" value="UniProtKB-KW"/>
</dbReference>
<dbReference type="Gene3D" id="3.40.390.10">
    <property type="entry name" value="Collagenase (Catalytic Domain)"/>
    <property type="match status" value="2"/>
</dbReference>
<organism evidence="7 8">
    <name type="scientific">Larimichthys crocea</name>
    <name type="common">Large yellow croaker</name>
    <name type="synonym">Pseudosciaena crocea</name>
    <dbReference type="NCBI Taxonomy" id="215358"/>
    <lineage>
        <taxon>Eukaryota</taxon>
        <taxon>Metazoa</taxon>
        <taxon>Chordata</taxon>
        <taxon>Craniata</taxon>
        <taxon>Vertebrata</taxon>
        <taxon>Euteleostomi</taxon>
        <taxon>Actinopterygii</taxon>
        <taxon>Neopterygii</taxon>
        <taxon>Teleostei</taxon>
        <taxon>Neoteleostei</taxon>
        <taxon>Acanthomorphata</taxon>
        <taxon>Eupercaria</taxon>
        <taxon>Sciaenidae</taxon>
        <taxon>Larimichthys</taxon>
    </lineage>
</organism>
<dbReference type="GO" id="GO:0008270">
    <property type="term" value="F:zinc ion binding"/>
    <property type="evidence" value="ECO:0007669"/>
    <property type="project" value="UniProtKB-UniRule"/>
</dbReference>
<keyword evidence="4" id="KW-0472">Membrane</keyword>
<dbReference type="SUPFAM" id="SSF55486">
    <property type="entry name" value="Metalloproteases ('zincins'), catalytic domain"/>
    <property type="match status" value="3"/>
</dbReference>
<feature type="transmembrane region" description="Helical" evidence="4">
    <location>
        <begin position="1493"/>
        <end position="1516"/>
    </location>
</feature>
<dbReference type="InterPro" id="IPR008974">
    <property type="entry name" value="TRAF-like"/>
</dbReference>
<proteinExistence type="predicted"/>
<keyword evidence="1 2" id="KW-0862">Zinc</keyword>
<evidence type="ECO:0000256" key="4">
    <source>
        <dbReference type="SAM" id="Phobius"/>
    </source>
</evidence>
<evidence type="ECO:0000256" key="3">
    <source>
        <dbReference type="SAM" id="MobiDB-lite"/>
    </source>
</evidence>
<comment type="cofactor">
    <cofactor evidence="1 2">
        <name>Zn(2+)</name>
        <dbReference type="ChEBI" id="CHEBI:29105"/>
    </cofactor>
    <text evidence="1 2">Binds 1 zinc ion per subunit.</text>
</comment>
<dbReference type="GO" id="GO:0004222">
    <property type="term" value="F:metalloendopeptidase activity"/>
    <property type="evidence" value="ECO:0007669"/>
    <property type="project" value="UniProtKB-UniRule"/>
</dbReference>
<dbReference type="SMART" id="SM00137">
    <property type="entry name" value="MAM"/>
    <property type="match status" value="3"/>
</dbReference>
<dbReference type="SMART" id="SM00235">
    <property type="entry name" value="ZnMc"/>
    <property type="match status" value="1"/>
</dbReference>
<evidence type="ECO:0000256" key="1">
    <source>
        <dbReference type="PROSITE-ProRule" id="PRU01211"/>
    </source>
</evidence>
<dbReference type="EMBL" id="REGW02000012">
    <property type="protein sequence ID" value="KAE8289042.1"/>
    <property type="molecule type" value="Genomic_DNA"/>
</dbReference>
<evidence type="ECO:0000259" key="6">
    <source>
        <dbReference type="PROSITE" id="PS51864"/>
    </source>
</evidence>
<feature type="active site" evidence="1">
    <location>
        <position position="126"/>
    </location>
</feature>
<dbReference type="Pfam" id="PF22486">
    <property type="entry name" value="MATH_2"/>
    <property type="match status" value="1"/>
</dbReference>
<keyword evidence="1 2" id="KW-0378">Hydrolase</keyword>
<evidence type="ECO:0000313" key="8">
    <source>
        <dbReference type="Proteomes" id="UP000424527"/>
    </source>
</evidence>
<dbReference type="Gene3D" id="2.60.120.200">
    <property type="match status" value="3"/>
</dbReference>
<evidence type="ECO:0000259" key="5">
    <source>
        <dbReference type="PROSITE" id="PS50060"/>
    </source>
</evidence>
<accession>A0A6G0ICT2</accession>
<dbReference type="PANTHER" id="PTHR10127">
    <property type="entry name" value="DISCOIDIN, CUB, EGF, LAMININ , AND ZINC METALLOPROTEASE DOMAIN CONTAINING"/>
    <property type="match status" value="1"/>
</dbReference>
<dbReference type="GO" id="GO:0016020">
    <property type="term" value="C:membrane"/>
    <property type="evidence" value="ECO:0007669"/>
    <property type="project" value="InterPro"/>
</dbReference>
<dbReference type="Pfam" id="PF01400">
    <property type="entry name" value="Astacin"/>
    <property type="match status" value="3"/>
</dbReference>
<evidence type="ECO:0000256" key="2">
    <source>
        <dbReference type="RuleBase" id="RU361183"/>
    </source>
</evidence>
<feature type="binding site" evidence="1">
    <location>
        <position position="125"/>
    </location>
    <ligand>
        <name>Zn(2+)</name>
        <dbReference type="ChEBI" id="CHEBI:29105"/>
        <note>catalytic</note>
    </ligand>
</feature>
<dbReference type="PROSITE" id="PS50060">
    <property type="entry name" value="MAM_2"/>
    <property type="match status" value="3"/>
</dbReference>
<dbReference type="SUPFAM" id="SSF49599">
    <property type="entry name" value="TRAF domain-like"/>
    <property type="match status" value="3"/>
</dbReference>
<feature type="signal peptide" evidence="2">
    <location>
        <begin position="1"/>
        <end position="17"/>
    </location>
</feature>
<dbReference type="CDD" id="cd04280">
    <property type="entry name" value="ZnMc_astacin_like"/>
    <property type="match status" value="1"/>
</dbReference>
<keyword evidence="4" id="KW-0812">Transmembrane</keyword>
<feature type="domain" description="MAM" evidence="5">
    <location>
        <begin position="727"/>
        <end position="902"/>
    </location>
</feature>
<evidence type="ECO:0000313" key="7">
    <source>
        <dbReference type="EMBL" id="KAE8289042.1"/>
    </source>
</evidence>
<keyword evidence="8" id="KW-1185">Reference proteome</keyword>
<feature type="region of interest" description="Disordered" evidence="3">
    <location>
        <begin position="1318"/>
        <end position="1491"/>
    </location>
</feature>
<keyword evidence="1 2" id="KW-0645">Protease</keyword>
<dbReference type="Proteomes" id="UP000424527">
    <property type="component" value="Unassembled WGS sequence"/>
</dbReference>
<gene>
    <name evidence="7" type="ORF">D5F01_LYC12921</name>
</gene>
<dbReference type="InterPro" id="IPR013320">
    <property type="entry name" value="ConA-like_dom_sf"/>
</dbReference>
<dbReference type="InterPro" id="IPR000998">
    <property type="entry name" value="MAM_dom"/>
</dbReference>
<keyword evidence="1 2" id="KW-0482">Metalloprotease</keyword>
<comment type="caution">
    <text evidence="7">The sequence shown here is derived from an EMBL/GenBank/DDBJ whole genome shotgun (WGS) entry which is preliminary data.</text>
</comment>